<dbReference type="EMBL" id="CT868163">
    <property type="protein sequence ID" value="CAK73703.1"/>
    <property type="molecule type" value="Genomic_DNA"/>
</dbReference>
<evidence type="ECO:0000313" key="1">
    <source>
        <dbReference type="EMBL" id="CAK73703.1"/>
    </source>
</evidence>
<sequence>MLVFLSEGEPSEQTDFLLNQDPDLKLSGKGEEQAKQTGQALKQIINEHINSQKLNPKELVFVFMSSQNIRCIETLAIVMQYLPTENKKIYIQNQLSDLQLPHLYRQEPLKEHYQINQDKKILGKFSKLYGVEIWKQNFIKGINIELKYPEDQVYCRARVGSFLIQTQKYANAFTNKNHYIYICATHLGVQEIVLDHYDGKCKNIDYCSLTTICFPENWQNPKLTLKAKTFWK</sequence>
<dbReference type="KEGG" id="ptm:GSPATT00009975001"/>
<dbReference type="Gene3D" id="3.40.50.1240">
    <property type="entry name" value="Phosphoglycerate mutase-like"/>
    <property type="match status" value="1"/>
</dbReference>
<reference evidence="1 2" key="1">
    <citation type="journal article" date="2006" name="Nature">
        <title>Global trends of whole-genome duplications revealed by the ciliate Paramecium tetraurelia.</title>
        <authorList>
            <consortium name="Genoscope"/>
            <person name="Aury J.-M."/>
            <person name="Jaillon O."/>
            <person name="Duret L."/>
            <person name="Noel B."/>
            <person name="Jubin C."/>
            <person name="Porcel B.M."/>
            <person name="Segurens B."/>
            <person name="Daubin V."/>
            <person name="Anthouard V."/>
            <person name="Aiach N."/>
            <person name="Arnaiz O."/>
            <person name="Billaut A."/>
            <person name="Beisson J."/>
            <person name="Blanc I."/>
            <person name="Bouhouche K."/>
            <person name="Camara F."/>
            <person name="Duharcourt S."/>
            <person name="Guigo R."/>
            <person name="Gogendeau D."/>
            <person name="Katinka M."/>
            <person name="Keller A.-M."/>
            <person name="Kissmehl R."/>
            <person name="Klotz C."/>
            <person name="Koll F."/>
            <person name="Le Moue A."/>
            <person name="Lepere C."/>
            <person name="Malinsky S."/>
            <person name="Nowacki M."/>
            <person name="Nowak J.K."/>
            <person name="Plattner H."/>
            <person name="Poulain J."/>
            <person name="Ruiz F."/>
            <person name="Serrano V."/>
            <person name="Zagulski M."/>
            <person name="Dessen P."/>
            <person name="Betermier M."/>
            <person name="Weissenbach J."/>
            <person name="Scarpelli C."/>
            <person name="Schachter V."/>
            <person name="Sperling L."/>
            <person name="Meyer E."/>
            <person name="Cohen J."/>
            <person name="Wincker P."/>
        </authorList>
    </citation>
    <scope>NUCLEOTIDE SEQUENCE [LARGE SCALE GENOMIC DNA]</scope>
    <source>
        <strain evidence="1 2">Stock d4-2</strain>
    </source>
</reference>
<name>A0CSD6_PARTE</name>
<organism evidence="1 2">
    <name type="scientific">Paramecium tetraurelia</name>
    <dbReference type="NCBI Taxonomy" id="5888"/>
    <lineage>
        <taxon>Eukaryota</taxon>
        <taxon>Sar</taxon>
        <taxon>Alveolata</taxon>
        <taxon>Ciliophora</taxon>
        <taxon>Intramacronucleata</taxon>
        <taxon>Oligohymenophorea</taxon>
        <taxon>Peniculida</taxon>
        <taxon>Parameciidae</taxon>
        <taxon>Paramecium</taxon>
    </lineage>
</organism>
<dbReference type="OrthoDB" id="10278932at2759"/>
<dbReference type="InterPro" id="IPR029033">
    <property type="entry name" value="His_PPase_superfam"/>
</dbReference>
<accession>A0CSD6</accession>
<keyword evidence="2" id="KW-1185">Reference proteome</keyword>
<dbReference type="AlphaFoldDB" id="A0CSD6"/>
<evidence type="ECO:0000313" key="2">
    <source>
        <dbReference type="Proteomes" id="UP000000600"/>
    </source>
</evidence>
<proteinExistence type="predicted"/>
<dbReference type="OMA" id="NIDYCSL"/>
<dbReference type="GeneID" id="5026885"/>
<dbReference type="InParanoid" id="A0CSD6"/>
<dbReference type="Proteomes" id="UP000000600">
    <property type="component" value="Unassembled WGS sequence"/>
</dbReference>
<protein>
    <submittedName>
        <fullName evidence="1">Uncharacterized protein</fullName>
    </submittedName>
</protein>
<gene>
    <name evidence="1" type="ORF">GSPATT00009975001</name>
</gene>
<dbReference type="RefSeq" id="XP_001441100.1">
    <property type="nucleotide sequence ID" value="XM_001441063.1"/>
</dbReference>
<dbReference type="SUPFAM" id="SSF53254">
    <property type="entry name" value="Phosphoglycerate mutase-like"/>
    <property type="match status" value="1"/>
</dbReference>
<dbReference type="HOGENOM" id="CLU_1196839_0_0_1"/>